<organism evidence="1">
    <name type="scientific">Rhizophora mucronata</name>
    <name type="common">Asiatic mangrove</name>
    <dbReference type="NCBI Taxonomy" id="61149"/>
    <lineage>
        <taxon>Eukaryota</taxon>
        <taxon>Viridiplantae</taxon>
        <taxon>Streptophyta</taxon>
        <taxon>Embryophyta</taxon>
        <taxon>Tracheophyta</taxon>
        <taxon>Spermatophyta</taxon>
        <taxon>Magnoliopsida</taxon>
        <taxon>eudicotyledons</taxon>
        <taxon>Gunneridae</taxon>
        <taxon>Pentapetalae</taxon>
        <taxon>rosids</taxon>
        <taxon>fabids</taxon>
        <taxon>Malpighiales</taxon>
        <taxon>Rhizophoraceae</taxon>
        <taxon>Rhizophora</taxon>
    </lineage>
</organism>
<evidence type="ECO:0000313" key="1">
    <source>
        <dbReference type="EMBL" id="MBX51283.1"/>
    </source>
</evidence>
<proteinExistence type="predicted"/>
<dbReference type="AlphaFoldDB" id="A0A2P2P9G8"/>
<accession>A0A2P2P9G8</accession>
<protein>
    <submittedName>
        <fullName evidence="1">Uncharacterized protein</fullName>
    </submittedName>
</protein>
<name>A0A2P2P9G8_RHIMU</name>
<dbReference type="EMBL" id="GGEC01070799">
    <property type="protein sequence ID" value="MBX51283.1"/>
    <property type="molecule type" value="Transcribed_RNA"/>
</dbReference>
<sequence>MKLCLWWMMECLAFCLVFFLFCNLSNNSLFC</sequence>
<reference evidence="1" key="1">
    <citation type="submission" date="2018-02" db="EMBL/GenBank/DDBJ databases">
        <title>Rhizophora mucronata_Transcriptome.</title>
        <authorList>
            <person name="Meera S.P."/>
            <person name="Sreeshan A."/>
            <person name="Augustine A."/>
        </authorList>
    </citation>
    <scope>NUCLEOTIDE SEQUENCE</scope>
    <source>
        <tissue evidence="1">Leaf</tissue>
    </source>
</reference>